<evidence type="ECO:0000313" key="1">
    <source>
        <dbReference type="EMBL" id="KAJ5488984.1"/>
    </source>
</evidence>
<reference evidence="1" key="2">
    <citation type="journal article" date="2023" name="IMA Fungus">
        <title>Comparative genomic study of the Penicillium genus elucidates a diverse pangenome and 15 lateral gene transfer events.</title>
        <authorList>
            <person name="Petersen C."/>
            <person name="Sorensen T."/>
            <person name="Nielsen M.R."/>
            <person name="Sondergaard T.E."/>
            <person name="Sorensen J.L."/>
            <person name="Fitzpatrick D.A."/>
            <person name="Frisvad J.C."/>
            <person name="Nielsen K.L."/>
        </authorList>
    </citation>
    <scope>NUCLEOTIDE SEQUENCE</scope>
    <source>
        <strain evidence="1">IBT 30728</strain>
    </source>
</reference>
<dbReference type="RefSeq" id="XP_056791017.1">
    <property type="nucleotide sequence ID" value="XM_056933476.1"/>
</dbReference>
<organism evidence="1 2">
    <name type="scientific">Penicillium diatomitis</name>
    <dbReference type="NCBI Taxonomy" id="2819901"/>
    <lineage>
        <taxon>Eukaryota</taxon>
        <taxon>Fungi</taxon>
        <taxon>Dikarya</taxon>
        <taxon>Ascomycota</taxon>
        <taxon>Pezizomycotina</taxon>
        <taxon>Eurotiomycetes</taxon>
        <taxon>Eurotiomycetidae</taxon>
        <taxon>Eurotiales</taxon>
        <taxon>Aspergillaceae</taxon>
        <taxon>Penicillium</taxon>
    </lineage>
</organism>
<accession>A0A9X0BXZ6</accession>
<dbReference type="EMBL" id="JAPWDQ010000004">
    <property type="protein sequence ID" value="KAJ5488984.1"/>
    <property type="molecule type" value="Genomic_DNA"/>
</dbReference>
<evidence type="ECO:0000313" key="2">
    <source>
        <dbReference type="Proteomes" id="UP001148312"/>
    </source>
</evidence>
<dbReference type="Proteomes" id="UP001148312">
    <property type="component" value="Unassembled WGS sequence"/>
</dbReference>
<reference evidence="1" key="1">
    <citation type="submission" date="2022-12" db="EMBL/GenBank/DDBJ databases">
        <authorList>
            <person name="Petersen C."/>
        </authorList>
    </citation>
    <scope>NUCLEOTIDE SEQUENCE</scope>
    <source>
        <strain evidence="1">IBT 30728</strain>
    </source>
</reference>
<sequence>MSPQIITINYTPENRLSLQDATTKQPLGSFRLLREGDRQVLVKFCNEAFSNERVGSSMGEKVQGIVRRPSTTGSWNELGDVEDEARHKVVHWYDQVS</sequence>
<protein>
    <submittedName>
        <fullName evidence="1">Uncharacterized protein</fullName>
    </submittedName>
</protein>
<proteinExistence type="predicted"/>
<name>A0A9X0BXZ6_9EURO</name>
<comment type="caution">
    <text evidence="1">The sequence shown here is derived from an EMBL/GenBank/DDBJ whole genome shotgun (WGS) entry which is preliminary data.</text>
</comment>
<dbReference type="AlphaFoldDB" id="A0A9X0BXZ6"/>
<keyword evidence="2" id="KW-1185">Reference proteome</keyword>
<dbReference type="GeneID" id="81623725"/>
<gene>
    <name evidence="1" type="ORF">N7539_003874</name>
</gene>